<dbReference type="OrthoDB" id="6270916at2759"/>
<evidence type="ECO:0000256" key="1">
    <source>
        <dbReference type="SAM" id="MobiDB-lite"/>
    </source>
</evidence>
<accession>A0A9P7K6Y4</accession>
<reference evidence="2" key="1">
    <citation type="submission" date="2021-02" db="EMBL/GenBank/DDBJ databases">
        <authorList>
            <person name="Nieuwenhuis M."/>
            <person name="Van De Peppel L.J.J."/>
        </authorList>
    </citation>
    <scope>NUCLEOTIDE SEQUENCE</scope>
    <source>
        <strain evidence="2">D49</strain>
    </source>
</reference>
<keyword evidence="3" id="KW-1185">Reference proteome</keyword>
<proteinExistence type="predicted"/>
<name>A0A9P7K6Y4_9AGAR</name>
<feature type="region of interest" description="Disordered" evidence="1">
    <location>
        <begin position="25"/>
        <end position="72"/>
    </location>
</feature>
<sequence>MNSPTPSPRNQIPAIYTDIDEEFSISLNSPTSPQPEDVPSLRVSGPPHTPISPTTPRKQSSKSKTTNRAWNESRKLLSHVLDQLERRTLPPSVLDALDTAEREVVILKKHKPQAKAYSQTGPDSDSDNDGEYGFSSDATYDLMMQFKDVLIMAADQGWHIFDDK</sequence>
<organism evidence="2 3">
    <name type="scientific">Sphagnurus paluster</name>
    <dbReference type="NCBI Taxonomy" id="117069"/>
    <lineage>
        <taxon>Eukaryota</taxon>
        <taxon>Fungi</taxon>
        <taxon>Dikarya</taxon>
        <taxon>Basidiomycota</taxon>
        <taxon>Agaricomycotina</taxon>
        <taxon>Agaricomycetes</taxon>
        <taxon>Agaricomycetidae</taxon>
        <taxon>Agaricales</taxon>
        <taxon>Tricholomatineae</taxon>
        <taxon>Lyophyllaceae</taxon>
        <taxon>Sphagnurus</taxon>
    </lineage>
</organism>
<feature type="compositionally biased region" description="Polar residues" evidence="1">
    <location>
        <begin position="51"/>
        <end position="70"/>
    </location>
</feature>
<feature type="region of interest" description="Disordered" evidence="1">
    <location>
        <begin position="112"/>
        <end position="132"/>
    </location>
</feature>
<evidence type="ECO:0000313" key="3">
    <source>
        <dbReference type="Proteomes" id="UP000717328"/>
    </source>
</evidence>
<protein>
    <submittedName>
        <fullName evidence="2">Uncharacterized protein</fullName>
    </submittedName>
</protein>
<dbReference type="Proteomes" id="UP000717328">
    <property type="component" value="Unassembled WGS sequence"/>
</dbReference>
<dbReference type="EMBL" id="JABCKI010005766">
    <property type="protein sequence ID" value="KAG5638370.1"/>
    <property type="molecule type" value="Genomic_DNA"/>
</dbReference>
<comment type="caution">
    <text evidence="2">The sequence shown here is derived from an EMBL/GenBank/DDBJ whole genome shotgun (WGS) entry which is preliminary data.</text>
</comment>
<gene>
    <name evidence="2" type="ORF">H0H81_000381</name>
</gene>
<dbReference type="AlphaFoldDB" id="A0A9P7K6Y4"/>
<reference evidence="2" key="2">
    <citation type="submission" date="2021-10" db="EMBL/GenBank/DDBJ databases">
        <title>Phylogenomics reveals ancestral predisposition of the termite-cultivated fungus Termitomyces towards a domesticated lifestyle.</title>
        <authorList>
            <person name="Auxier B."/>
            <person name="Grum-Grzhimaylo A."/>
            <person name="Cardenas M.E."/>
            <person name="Lodge J.D."/>
            <person name="Laessoe T."/>
            <person name="Pedersen O."/>
            <person name="Smith M.E."/>
            <person name="Kuyper T.W."/>
            <person name="Franco-Molano E.A."/>
            <person name="Baroni T.J."/>
            <person name="Aanen D.K."/>
        </authorList>
    </citation>
    <scope>NUCLEOTIDE SEQUENCE</scope>
    <source>
        <strain evidence="2">D49</strain>
    </source>
</reference>
<evidence type="ECO:0000313" key="2">
    <source>
        <dbReference type="EMBL" id="KAG5638370.1"/>
    </source>
</evidence>